<evidence type="ECO:0000256" key="1">
    <source>
        <dbReference type="ARBA" id="ARBA00010638"/>
    </source>
</evidence>
<feature type="binding site" evidence="4">
    <location>
        <position position="56"/>
    </location>
    <ligand>
        <name>substrate</name>
    </ligand>
</feature>
<keyword evidence="7" id="KW-1185">Reference proteome</keyword>
<dbReference type="Gene3D" id="3.40.50.10420">
    <property type="entry name" value="NagB/RpiA/CoA transferase-like"/>
    <property type="match status" value="1"/>
</dbReference>
<dbReference type="HOGENOM" id="CLU_066245_2_2_10"/>
<dbReference type="SUPFAM" id="SSF100950">
    <property type="entry name" value="NagB/RpiA/CoA transferase-like"/>
    <property type="match status" value="1"/>
</dbReference>
<evidence type="ECO:0000256" key="4">
    <source>
        <dbReference type="PIRSR" id="PIRSR006806-1"/>
    </source>
</evidence>
<keyword evidence="5" id="KW-0460">Magnesium</keyword>
<dbReference type="PIRSF" id="PIRSF006806">
    <property type="entry name" value="FTHF_cligase"/>
    <property type="match status" value="1"/>
</dbReference>
<dbReference type="eggNOG" id="COG0212">
    <property type="taxonomic scope" value="Bacteria"/>
</dbReference>
<dbReference type="InterPro" id="IPR037171">
    <property type="entry name" value="NagB/RpiA_transferase-like"/>
</dbReference>
<keyword evidence="6" id="KW-0436">Ligase</keyword>
<dbReference type="GO" id="GO:0035999">
    <property type="term" value="P:tetrahydrofolate interconversion"/>
    <property type="evidence" value="ECO:0007669"/>
    <property type="project" value="TreeGrafter"/>
</dbReference>
<accession>F3ZU45</accession>
<dbReference type="AlphaFoldDB" id="F3ZU45"/>
<dbReference type="EC" id="6.3.3.2" evidence="5"/>
<comment type="similarity">
    <text evidence="1 5">Belongs to the 5-formyltetrahydrofolate cyclo-ligase family.</text>
</comment>
<dbReference type="GO" id="GO:0046872">
    <property type="term" value="F:metal ion binding"/>
    <property type="evidence" value="ECO:0007669"/>
    <property type="project" value="UniProtKB-KW"/>
</dbReference>
<comment type="cofactor">
    <cofactor evidence="5">
        <name>Mg(2+)</name>
        <dbReference type="ChEBI" id="CHEBI:18420"/>
    </cofactor>
</comment>
<dbReference type="InterPro" id="IPR024185">
    <property type="entry name" value="FTHF_cligase-like_sf"/>
</dbReference>
<name>F3ZU45_9BACE</name>
<dbReference type="STRING" id="679937.Bcop_0939"/>
<feature type="binding site" evidence="4">
    <location>
        <begin position="5"/>
        <end position="9"/>
    </location>
    <ligand>
        <name>ATP</name>
        <dbReference type="ChEBI" id="CHEBI:30616"/>
    </ligand>
</feature>
<evidence type="ECO:0000313" key="6">
    <source>
        <dbReference type="EMBL" id="EGJ71146.1"/>
    </source>
</evidence>
<evidence type="ECO:0000256" key="3">
    <source>
        <dbReference type="ARBA" id="ARBA00022840"/>
    </source>
</evidence>
<dbReference type="PANTHER" id="PTHR23407:SF1">
    <property type="entry name" value="5-FORMYLTETRAHYDROFOLATE CYCLO-LIGASE"/>
    <property type="match status" value="1"/>
</dbReference>
<dbReference type="OrthoDB" id="9801938at2"/>
<dbReference type="GO" id="GO:0005524">
    <property type="term" value="F:ATP binding"/>
    <property type="evidence" value="ECO:0007669"/>
    <property type="project" value="UniProtKB-KW"/>
</dbReference>
<keyword evidence="5" id="KW-0479">Metal-binding</keyword>
<evidence type="ECO:0000313" key="7">
    <source>
        <dbReference type="Proteomes" id="UP000018439"/>
    </source>
</evidence>
<evidence type="ECO:0000256" key="2">
    <source>
        <dbReference type="ARBA" id="ARBA00022741"/>
    </source>
</evidence>
<dbReference type="InterPro" id="IPR002698">
    <property type="entry name" value="FTHF_cligase"/>
</dbReference>
<dbReference type="NCBIfam" id="TIGR02727">
    <property type="entry name" value="MTHFS_bact"/>
    <property type="match status" value="1"/>
</dbReference>
<reference evidence="6 7" key="1">
    <citation type="journal article" date="2011" name="Stand. Genomic Sci.">
        <title>Non-contiguous finished genome sequence of Bacteroides coprosuis type strain (PC139).</title>
        <authorList>
            <person name="Land M."/>
            <person name="Held B."/>
            <person name="Gronow S."/>
            <person name="Abt B."/>
            <person name="Lucas S."/>
            <person name="Del Rio T.G."/>
            <person name="Nolan M."/>
            <person name="Tice H."/>
            <person name="Cheng J.F."/>
            <person name="Pitluck S."/>
            <person name="Liolios K."/>
            <person name="Pagani I."/>
            <person name="Ivanova N."/>
            <person name="Mavromatis K."/>
            <person name="Mikhailova N."/>
            <person name="Pati A."/>
            <person name="Tapia R."/>
            <person name="Han C."/>
            <person name="Goodwin L."/>
            <person name="Chen A."/>
            <person name="Palaniappan K."/>
            <person name="Hauser L."/>
            <person name="Brambilla E.M."/>
            <person name="Rohde M."/>
            <person name="Goker M."/>
            <person name="Detter J.C."/>
            <person name="Woyke T."/>
            <person name="Bristow J."/>
            <person name="Eisen J.A."/>
            <person name="Markowitz V."/>
            <person name="Hugenholtz P."/>
            <person name="Kyrpides N.C."/>
            <person name="Klenk H.P."/>
            <person name="Lapidus A."/>
        </authorList>
    </citation>
    <scope>NUCLEOTIDE SEQUENCE [LARGE SCALE GENOMIC DNA]</scope>
    <source>
        <strain evidence="6 7">DSM 18011</strain>
    </source>
</reference>
<feature type="binding site" evidence="4">
    <location>
        <begin position="130"/>
        <end position="138"/>
    </location>
    <ligand>
        <name>ATP</name>
        <dbReference type="ChEBI" id="CHEBI:30616"/>
    </ligand>
</feature>
<dbReference type="EMBL" id="CM001167">
    <property type="protein sequence ID" value="EGJ71146.1"/>
    <property type="molecule type" value="Genomic_DNA"/>
</dbReference>
<gene>
    <name evidence="6" type="ORF">Bcop_0939</name>
</gene>
<protein>
    <recommendedName>
        <fullName evidence="5">5-formyltetrahydrofolate cyclo-ligase</fullName>
        <ecNumber evidence="5">6.3.3.2</ecNumber>
    </recommendedName>
</protein>
<dbReference type="GO" id="GO:0030272">
    <property type="term" value="F:5-formyltetrahydrofolate cyclo-ligase activity"/>
    <property type="evidence" value="ECO:0007669"/>
    <property type="project" value="UniProtKB-EC"/>
</dbReference>
<evidence type="ECO:0000256" key="5">
    <source>
        <dbReference type="RuleBase" id="RU361279"/>
    </source>
</evidence>
<organism evidence="6 7">
    <name type="scientific">Bacteroides coprosuis DSM 18011</name>
    <dbReference type="NCBI Taxonomy" id="679937"/>
    <lineage>
        <taxon>Bacteria</taxon>
        <taxon>Pseudomonadati</taxon>
        <taxon>Bacteroidota</taxon>
        <taxon>Bacteroidia</taxon>
        <taxon>Bacteroidales</taxon>
        <taxon>Bacteroidaceae</taxon>
        <taxon>Bacteroides</taxon>
    </lineage>
</organism>
<keyword evidence="3 4" id="KW-0067">ATP-binding</keyword>
<dbReference type="PANTHER" id="PTHR23407">
    <property type="entry name" value="ATPASE INHIBITOR/5-FORMYLTETRAHYDROFOLATE CYCLO-LIGASE"/>
    <property type="match status" value="1"/>
</dbReference>
<dbReference type="GO" id="GO:0009396">
    <property type="term" value="P:folic acid-containing compound biosynthetic process"/>
    <property type="evidence" value="ECO:0007669"/>
    <property type="project" value="TreeGrafter"/>
</dbReference>
<comment type="catalytic activity">
    <reaction evidence="5">
        <text>(6S)-5-formyl-5,6,7,8-tetrahydrofolate + ATP = (6R)-5,10-methenyltetrahydrofolate + ADP + phosphate</text>
        <dbReference type="Rhea" id="RHEA:10488"/>
        <dbReference type="ChEBI" id="CHEBI:30616"/>
        <dbReference type="ChEBI" id="CHEBI:43474"/>
        <dbReference type="ChEBI" id="CHEBI:57455"/>
        <dbReference type="ChEBI" id="CHEBI:57457"/>
        <dbReference type="ChEBI" id="CHEBI:456216"/>
        <dbReference type="EC" id="6.3.3.2"/>
    </reaction>
</comment>
<proteinExistence type="inferred from homology"/>
<dbReference type="Pfam" id="PF01812">
    <property type="entry name" value="5-FTHF_cyc-lig"/>
    <property type="match status" value="1"/>
</dbReference>
<keyword evidence="2 4" id="KW-0547">Nucleotide-binding</keyword>
<sequence length="187" mass="21637">MKNQKKALRSEIKFLKQGYSKEDLDGYSKEIMKLLCYEPSMAQAETVLLYYSLPDEVDTHSFVKYWSKFKKIILPVVVGDDLELRVYSGEQDLKQGSYGIWEPCGTLFTDYKEIDLVIVPGVAFDDSGNRIGRGKGYYDKLLPKIEAYKMGICFPFQYLVDRIIPTEETDIQMDKVLTLTHYPEEII</sequence>
<dbReference type="Proteomes" id="UP000018439">
    <property type="component" value="Chromosome"/>
</dbReference>